<dbReference type="SUPFAM" id="SSF143422">
    <property type="entry name" value="Transposase IS200-like"/>
    <property type="match status" value="1"/>
</dbReference>
<dbReference type="SMART" id="SM01321">
    <property type="entry name" value="Y1_Tnp"/>
    <property type="match status" value="1"/>
</dbReference>
<dbReference type="InterPro" id="IPR036515">
    <property type="entry name" value="Transposase_17_sf"/>
</dbReference>
<gene>
    <name evidence="2" type="ORF">FC98_GL002718</name>
</gene>
<dbReference type="PANTHER" id="PTHR33360">
    <property type="entry name" value="TRANSPOSASE FOR INSERTION SEQUENCE ELEMENT IS200"/>
    <property type="match status" value="1"/>
</dbReference>
<dbReference type="Gene3D" id="3.30.70.1290">
    <property type="entry name" value="Transposase IS200-like"/>
    <property type="match status" value="1"/>
</dbReference>
<reference evidence="2 3" key="1">
    <citation type="journal article" date="2015" name="Genome Announc.">
        <title>Expanding the biotechnology potential of lactobacilli through comparative genomics of 213 strains and associated genera.</title>
        <authorList>
            <person name="Sun Z."/>
            <person name="Harris H.M."/>
            <person name="McCann A."/>
            <person name="Guo C."/>
            <person name="Argimon S."/>
            <person name="Zhang W."/>
            <person name="Yang X."/>
            <person name="Jeffery I.B."/>
            <person name="Cooney J.C."/>
            <person name="Kagawa T.F."/>
            <person name="Liu W."/>
            <person name="Song Y."/>
            <person name="Salvetti E."/>
            <person name="Wrobel A."/>
            <person name="Rasinkangas P."/>
            <person name="Parkhill J."/>
            <person name="Rea M.C."/>
            <person name="O'Sullivan O."/>
            <person name="Ritari J."/>
            <person name="Douillard F.P."/>
            <person name="Paul Ross R."/>
            <person name="Yang R."/>
            <person name="Briner A.E."/>
            <person name="Felis G.E."/>
            <person name="de Vos W.M."/>
            <person name="Barrangou R."/>
            <person name="Klaenhammer T.R."/>
            <person name="Caufield P.W."/>
            <person name="Cui Y."/>
            <person name="Zhang H."/>
            <person name="O'Toole P.W."/>
        </authorList>
    </citation>
    <scope>NUCLEOTIDE SEQUENCE [LARGE SCALE GENOMIC DNA]</scope>
    <source>
        <strain evidence="2 3">DSM 19906</strain>
    </source>
</reference>
<dbReference type="InterPro" id="IPR002686">
    <property type="entry name" value="Transposase_17"/>
</dbReference>
<evidence type="ECO:0000259" key="1">
    <source>
        <dbReference type="SMART" id="SM01321"/>
    </source>
</evidence>
<evidence type="ECO:0000313" key="2">
    <source>
        <dbReference type="EMBL" id="KRL17178.1"/>
    </source>
</evidence>
<evidence type="ECO:0000313" key="3">
    <source>
        <dbReference type="Proteomes" id="UP000051439"/>
    </source>
</evidence>
<dbReference type="NCBIfam" id="NF033573">
    <property type="entry name" value="transpos_IS200"/>
    <property type="match status" value="1"/>
</dbReference>
<dbReference type="PATRIC" id="fig|1423766.4.peg.2847"/>
<dbReference type="PANTHER" id="PTHR33360:SF2">
    <property type="entry name" value="TRANSPOSASE FOR INSERTION SEQUENCE ELEMENT IS200"/>
    <property type="match status" value="1"/>
</dbReference>
<dbReference type="Proteomes" id="UP000051439">
    <property type="component" value="Unassembled WGS sequence"/>
</dbReference>
<dbReference type="AlphaFoldDB" id="A0A0R1NJ38"/>
<organism evidence="2 3">
    <name type="scientific">Lentilactobacillus kisonensis DSM 19906 = JCM 15041</name>
    <dbReference type="NCBI Taxonomy" id="1423766"/>
    <lineage>
        <taxon>Bacteria</taxon>
        <taxon>Bacillati</taxon>
        <taxon>Bacillota</taxon>
        <taxon>Bacilli</taxon>
        <taxon>Lactobacillales</taxon>
        <taxon>Lactobacillaceae</taxon>
        <taxon>Lentilactobacillus</taxon>
    </lineage>
</organism>
<protein>
    <submittedName>
        <fullName evidence="2">Transposase-like protein</fullName>
    </submittedName>
</protein>
<proteinExistence type="predicted"/>
<comment type="caution">
    <text evidence="2">The sequence shown here is derived from an EMBL/GenBank/DDBJ whole genome shotgun (WGS) entry which is preliminary data.</text>
</comment>
<sequence>MKGNVERELKQSLKKIALKYGFSIPHMEIGKDDHVHLLVSAPPKLSVTNIVRWLKGISAKELFEKCPELQQSYWKKQKRHLWSPSYYVESIGATNEQAVEKYIDEQREKEVSLDDTQSS</sequence>
<dbReference type="Pfam" id="PF01797">
    <property type="entry name" value="Y1_Tnp"/>
    <property type="match status" value="1"/>
</dbReference>
<feature type="domain" description="Transposase IS200-like" evidence="1">
    <location>
        <begin position="1"/>
        <end position="106"/>
    </location>
</feature>
<name>A0A0R1NJ38_9LACO</name>
<dbReference type="GO" id="GO:0003677">
    <property type="term" value="F:DNA binding"/>
    <property type="evidence" value="ECO:0007669"/>
    <property type="project" value="InterPro"/>
</dbReference>
<accession>A0A0R1NJ38</accession>
<dbReference type="GO" id="GO:0006313">
    <property type="term" value="P:DNA transposition"/>
    <property type="evidence" value="ECO:0007669"/>
    <property type="project" value="InterPro"/>
</dbReference>
<dbReference type="EMBL" id="AZEB01000089">
    <property type="protein sequence ID" value="KRL17178.1"/>
    <property type="molecule type" value="Genomic_DNA"/>
</dbReference>
<keyword evidence="3" id="KW-1185">Reference proteome</keyword>
<dbReference type="GO" id="GO:0004803">
    <property type="term" value="F:transposase activity"/>
    <property type="evidence" value="ECO:0007669"/>
    <property type="project" value="InterPro"/>
</dbReference>